<feature type="compositionally biased region" description="Basic residues" evidence="2">
    <location>
        <begin position="411"/>
        <end position="430"/>
    </location>
</feature>
<protein>
    <submittedName>
        <fullName evidence="4">1-(5-phosphoribosyl)-5-((5-phosphoribosylamino)methylideneamino)imidazole-4-carboxamide isomerase</fullName>
    </submittedName>
</protein>
<dbReference type="Proteomes" id="UP000038045">
    <property type="component" value="Unplaced"/>
</dbReference>
<feature type="compositionally biased region" description="Basic residues" evidence="2">
    <location>
        <begin position="95"/>
        <end position="104"/>
    </location>
</feature>
<feature type="compositionally biased region" description="Low complexity" evidence="2">
    <location>
        <begin position="75"/>
        <end position="94"/>
    </location>
</feature>
<evidence type="ECO:0000256" key="2">
    <source>
        <dbReference type="SAM" id="MobiDB-lite"/>
    </source>
</evidence>
<feature type="compositionally biased region" description="Basic residues" evidence="2">
    <location>
        <begin position="292"/>
        <end position="302"/>
    </location>
</feature>
<feature type="region of interest" description="Disordered" evidence="2">
    <location>
        <begin position="34"/>
        <end position="124"/>
    </location>
</feature>
<accession>A0A0N4ZKZ1</accession>
<dbReference type="Gene3D" id="3.20.20.70">
    <property type="entry name" value="Aldolase class I"/>
    <property type="match status" value="1"/>
</dbReference>
<dbReference type="Pfam" id="PF00977">
    <property type="entry name" value="His_biosynth"/>
    <property type="match status" value="1"/>
</dbReference>
<feature type="compositionally biased region" description="Basic residues" evidence="2">
    <location>
        <begin position="548"/>
        <end position="559"/>
    </location>
</feature>
<dbReference type="SUPFAM" id="SSF51366">
    <property type="entry name" value="Ribulose-phoshate binding barrel"/>
    <property type="match status" value="1"/>
</dbReference>
<dbReference type="InterPro" id="IPR011060">
    <property type="entry name" value="RibuloseP-bd_barrel"/>
</dbReference>
<reference evidence="4" key="1">
    <citation type="submission" date="2017-02" db="UniProtKB">
        <authorList>
            <consortium name="WormBaseParasite"/>
        </authorList>
    </citation>
    <scope>IDENTIFICATION</scope>
</reference>
<evidence type="ECO:0000256" key="1">
    <source>
        <dbReference type="RuleBase" id="RU003657"/>
    </source>
</evidence>
<proteinExistence type="inferred from homology"/>
<dbReference type="InterPro" id="IPR006062">
    <property type="entry name" value="His_biosynth"/>
</dbReference>
<feature type="compositionally biased region" description="Basic residues" evidence="2">
    <location>
        <begin position="448"/>
        <end position="460"/>
    </location>
</feature>
<keyword evidence="3" id="KW-1185">Reference proteome</keyword>
<feature type="compositionally biased region" description="Basic and acidic residues" evidence="2">
    <location>
        <begin position="578"/>
        <end position="588"/>
    </location>
</feature>
<organism evidence="3 4">
    <name type="scientific">Parastrongyloides trichosuri</name>
    <name type="common">Possum-specific nematode worm</name>
    <dbReference type="NCBI Taxonomy" id="131310"/>
    <lineage>
        <taxon>Eukaryota</taxon>
        <taxon>Metazoa</taxon>
        <taxon>Ecdysozoa</taxon>
        <taxon>Nematoda</taxon>
        <taxon>Chromadorea</taxon>
        <taxon>Rhabditida</taxon>
        <taxon>Tylenchina</taxon>
        <taxon>Panagrolaimomorpha</taxon>
        <taxon>Strongyloidoidea</taxon>
        <taxon>Strongyloididae</taxon>
        <taxon>Parastrongyloides</taxon>
    </lineage>
</organism>
<feature type="region of interest" description="Disordered" evidence="2">
    <location>
        <begin position="272"/>
        <end position="610"/>
    </location>
</feature>
<sequence length="610" mass="66909">MWCPAQRGCCERGHPDRLRLGQCGLGAVRAGAAGRAGADHRRSRRCGRGRKSHPAWGRRGRLRHAAAEGVGPDRAAAPVSASAAGRLPRPAAVVRRQRRGRRGRPAWADPRPGRGHPSRPVAPLAAYGVEPSYAPSRRPVAGRRERRRLGLFRPRLCLSRWSGDAGRRRLRRARARRGQQRQPLGLPVPPGTVGRRRRAYLEELPGVARVIIYPAIDLIEGHAVRLLHGDFNHVTRYDSHPANRLAAFAAEGAKWIHVIDLDGAKAGEALGRRRPLGKGYRTPAGRRDQSCRHRLAGRHRHGSGAEMAGAVRPRRHRPGPGRPLRGRPARARPEGLDPVVGRGSVERAGPLSGRNAAPHPDHGRRSRRRPDRPEPRAAVRGHQPTPRAGNSSLRRGGQPGRPDRRQGDRLRRGHYRPRPLRRPLHRGRSHQGREQGSGRPRGQGRAVRGPRRHGRRRRTGRALSRSGRGRTGLLRHHGQPRGADAGLWLGAGHRPAAGHPLLRGGRHPHGGAGGALSRPRRGQGVDQLARAGAARTDRRDGAAAGAAMRRRRRRQRLSGRRMAGAQIHRRSGCAARRGAADDGVDRRGAGARRRRDRAELHRSGRGAARL</sequence>
<comment type="similarity">
    <text evidence="1">Belongs to the HisA/HisF family.</text>
</comment>
<dbReference type="InterPro" id="IPR013785">
    <property type="entry name" value="Aldolase_TIM"/>
</dbReference>
<feature type="compositionally biased region" description="Basic residues" evidence="2">
    <location>
        <begin position="41"/>
        <end position="64"/>
    </location>
</feature>
<keyword evidence="1" id="KW-0368">Histidine biosynthesis</keyword>
<dbReference type="WBParaSite" id="PTRK_0000877400.1">
    <property type="protein sequence ID" value="PTRK_0000877400.1"/>
    <property type="gene ID" value="PTRK_0000877400"/>
</dbReference>
<dbReference type="AlphaFoldDB" id="A0A0N4ZKZ1"/>
<feature type="compositionally biased region" description="Basic residues" evidence="2">
    <location>
        <begin position="312"/>
        <end position="330"/>
    </location>
</feature>
<evidence type="ECO:0000313" key="4">
    <source>
        <dbReference type="WBParaSite" id="PTRK_0000877400.1"/>
    </source>
</evidence>
<evidence type="ECO:0000313" key="3">
    <source>
        <dbReference type="Proteomes" id="UP000038045"/>
    </source>
</evidence>
<keyword evidence="1" id="KW-0028">Amino-acid biosynthesis</keyword>
<feature type="compositionally biased region" description="Basic and acidic residues" evidence="2">
    <location>
        <begin position="401"/>
        <end position="410"/>
    </location>
</feature>
<name>A0A0N4ZKZ1_PARTI</name>
<dbReference type="GO" id="GO:0000105">
    <property type="term" value="P:L-histidine biosynthetic process"/>
    <property type="evidence" value="ECO:0007669"/>
    <property type="project" value="UniProtKB-KW"/>
</dbReference>